<evidence type="ECO:0000313" key="2">
    <source>
        <dbReference type="RefSeq" id="XP_016738743.1"/>
    </source>
</evidence>
<dbReference type="AlphaFoldDB" id="A0A1U8NL22"/>
<dbReference type="GeneID" id="107948628"/>
<dbReference type="RefSeq" id="XP_016738743.1">
    <property type="nucleotide sequence ID" value="XM_016883254.2"/>
</dbReference>
<keyword evidence="1" id="KW-1185">Reference proteome</keyword>
<proteinExistence type="predicted"/>
<dbReference type="KEGG" id="ghi:107948628"/>
<evidence type="ECO:0000313" key="1">
    <source>
        <dbReference type="Proteomes" id="UP000818029"/>
    </source>
</evidence>
<reference evidence="1" key="1">
    <citation type="journal article" date="2020" name="Nat. Genet.">
        <title>Genomic diversifications of five Gossypium allopolyploid species and their impact on cotton improvement.</title>
        <authorList>
            <person name="Chen Z.J."/>
            <person name="Sreedasyam A."/>
            <person name="Ando A."/>
            <person name="Song Q."/>
            <person name="De Santiago L.M."/>
            <person name="Hulse-Kemp A.M."/>
            <person name="Ding M."/>
            <person name="Ye W."/>
            <person name="Kirkbride R.C."/>
            <person name="Jenkins J."/>
            <person name="Plott C."/>
            <person name="Lovell J."/>
            <person name="Lin Y.M."/>
            <person name="Vaughn R."/>
            <person name="Liu B."/>
            <person name="Simpson S."/>
            <person name="Scheffler B.E."/>
            <person name="Wen L."/>
            <person name="Saski C.A."/>
            <person name="Grover C.E."/>
            <person name="Hu G."/>
            <person name="Conover J.L."/>
            <person name="Carlson J.W."/>
            <person name="Shu S."/>
            <person name="Boston L.B."/>
            <person name="Williams M."/>
            <person name="Peterson D.G."/>
            <person name="McGee K."/>
            <person name="Jones D.C."/>
            <person name="Wendel J.F."/>
            <person name="Stelly D.M."/>
            <person name="Grimwood J."/>
            <person name="Schmutz J."/>
        </authorList>
    </citation>
    <scope>NUCLEOTIDE SEQUENCE [LARGE SCALE GENOMIC DNA]</scope>
    <source>
        <strain evidence="1">cv. TM-1</strain>
    </source>
</reference>
<dbReference type="Proteomes" id="UP000818029">
    <property type="component" value="Chromosome D04"/>
</dbReference>
<accession>A0A1U8NL22</accession>
<sequence>MLLRAAPSFCIPVRSSTMTKWTRIRRRDKGTACRTGVYGGVWRGSARRRLRRVKARGAKGRLEARLWGVGGGLVSRDLRVSVLGFGLRRFGPGLGVFGLTFSGLGSMGLGCNRA</sequence>
<dbReference type="PaxDb" id="3635-A0A1U8NL22"/>
<reference evidence="2" key="2">
    <citation type="submission" date="2025-08" db="UniProtKB">
        <authorList>
            <consortium name="RefSeq"/>
        </authorList>
    </citation>
    <scope>IDENTIFICATION</scope>
</reference>
<protein>
    <submittedName>
        <fullName evidence="2">Uncharacterized protein</fullName>
    </submittedName>
</protein>
<gene>
    <name evidence="2" type="primary">LOC107948628</name>
</gene>
<organism evidence="1 2">
    <name type="scientific">Gossypium hirsutum</name>
    <name type="common">Upland cotton</name>
    <name type="synonym">Gossypium mexicanum</name>
    <dbReference type="NCBI Taxonomy" id="3635"/>
    <lineage>
        <taxon>Eukaryota</taxon>
        <taxon>Viridiplantae</taxon>
        <taxon>Streptophyta</taxon>
        <taxon>Embryophyta</taxon>
        <taxon>Tracheophyta</taxon>
        <taxon>Spermatophyta</taxon>
        <taxon>Magnoliopsida</taxon>
        <taxon>eudicotyledons</taxon>
        <taxon>Gunneridae</taxon>
        <taxon>Pentapetalae</taxon>
        <taxon>rosids</taxon>
        <taxon>malvids</taxon>
        <taxon>Malvales</taxon>
        <taxon>Malvaceae</taxon>
        <taxon>Malvoideae</taxon>
        <taxon>Gossypium</taxon>
    </lineage>
</organism>
<name>A0A1U8NL22_GOSHI</name>